<feature type="domain" description="HTH tetR-type" evidence="5">
    <location>
        <begin position="8"/>
        <end position="68"/>
    </location>
</feature>
<dbReference type="NCBIfam" id="NF041196">
    <property type="entry name" value="ScbR_bind_reg"/>
    <property type="match status" value="1"/>
</dbReference>
<keyword evidence="2 4" id="KW-0238">DNA-binding</keyword>
<reference evidence="6 7" key="1">
    <citation type="submission" date="2016-10" db="EMBL/GenBank/DDBJ databases">
        <authorList>
            <person name="de Groot N.N."/>
        </authorList>
    </citation>
    <scope>NUCLEOTIDE SEQUENCE [LARGE SCALE GENOMIC DNA]</scope>
    <source>
        <strain evidence="6 7">JCM 11308</strain>
    </source>
</reference>
<name>A0A1G6T7A2_9NOCA</name>
<organism evidence="6 7">
    <name type="scientific">Rhodococcus tukisamuensis</name>
    <dbReference type="NCBI Taxonomy" id="168276"/>
    <lineage>
        <taxon>Bacteria</taxon>
        <taxon>Bacillati</taxon>
        <taxon>Actinomycetota</taxon>
        <taxon>Actinomycetes</taxon>
        <taxon>Mycobacteriales</taxon>
        <taxon>Nocardiaceae</taxon>
        <taxon>Rhodococcus</taxon>
    </lineage>
</organism>
<evidence type="ECO:0000256" key="2">
    <source>
        <dbReference type="ARBA" id="ARBA00023125"/>
    </source>
</evidence>
<evidence type="ECO:0000256" key="4">
    <source>
        <dbReference type="PROSITE-ProRule" id="PRU00335"/>
    </source>
</evidence>
<dbReference type="EMBL" id="FNAB01000003">
    <property type="protein sequence ID" value="SDD24909.1"/>
    <property type="molecule type" value="Genomic_DNA"/>
</dbReference>
<accession>A0A1G6T7A2</accession>
<keyword evidence="7" id="KW-1185">Reference proteome</keyword>
<dbReference type="InterPro" id="IPR047923">
    <property type="entry name" value="ArpA-like"/>
</dbReference>
<dbReference type="InterPro" id="IPR023772">
    <property type="entry name" value="DNA-bd_HTH_TetR-type_CS"/>
</dbReference>
<dbReference type="AlphaFoldDB" id="A0A1G6T7A2"/>
<dbReference type="STRING" id="168276.SAMN05444580_103423"/>
<gene>
    <name evidence="6" type="ORF">SAMN05444580_103423</name>
</gene>
<dbReference type="PANTHER" id="PTHR47506">
    <property type="entry name" value="TRANSCRIPTIONAL REGULATORY PROTEIN"/>
    <property type="match status" value="1"/>
</dbReference>
<evidence type="ECO:0000259" key="5">
    <source>
        <dbReference type="PROSITE" id="PS50977"/>
    </source>
</evidence>
<dbReference type="SUPFAM" id="SSF46689">
    <property type="entry name" value="Homeodomain-like"/>
    <property type="match status" value="1"/>
</dbReference>
<dbReference type="Gene3D" id="1.10.357.10">
    <property type="entry name" value="Tetracycline Repressor, domain 2"/>
    <property type="match status" value="1"/>
</dbReference>
<dbReference type="GO" id="GO:0003677">
    <property type="term" value="F:DNA binding"/>
    <property type="evidence" value="ECO:0007669"/>
    <property type="project" value="UniProtKB-UniRule"/>
</dbReference>
<dbReference type="InterPro" id="IPR036271">
    <property type="entry name" value="Tet_transcr_reg_TetR-rel_C_sf"/>
</dbReference>
<evidence type="ECO:0000313" key="6">
    <source>
        <dbReference type="EMBL" id="SDD24909.1"/>
    </source>
</evidence>
<feature type="DNA-binding region" description="H-T-H motif" evidence="4">
    <location>
        <begin position="31"/>
        <end position="50"/>
    </location>
</feature>
<dbReference type="Pfam" id="PF21935">
    <property type="entry name" value="TetR_C_45"/>
    <property type="match status" value="1"/>
</dbReference>
<dbReference type="PROSITE" id="PS01081">
    <property type="entry name" value="HTH_TETR_1"/>
    <property type="match status" value="1"/>
</dbReference>
<dbReference type="InterPro" id="IPR001647">
    <property type="entry name" value="HTH_TetR"/>
</dbReference>
<dbReference type="PRINTS" id="PR00455">
    <property type="entry name" value="HTHTETR"/>
</dbReference>
<dbReference type="InterPro" id="IPR054126">
    <property type="entry name" value="CprB_TetR_C"/>
</dbReference>
<dbReference type="Proteomes" id="UP000199417">
    <property type="component" value="Unassembled WGS sequence"/>
</dbReference>
<dbReference type="PANTHER" id="PTHR47506:SF6">
    <property type="entry name" value="HTH-TYPE TRANSCRIPTIONAL REPRESSOR NEMR"/>
    <property type="match status" value="1"/>
</dbReference>
<sequence length="213" mass="23648">MAKQERAFVTRQQIIRAAAESFDVTGYERTTLSDIVDGSGVTKGALYFHFKSKDELGAVVIEEQHAISMAAAAEIHATGAPALEQLVMLAYEMGRQVIEDPVVRAGIRLTLELSAAEGPPKPYVDWISGLDQLFRDAAAEGDLADTMDAAHLARYFVSAFTGVQLVSNVLTQRQDLESRIEQMLEIFLPSIMAPRRRRRIDSYRHARWVPTQG</sequence>
<keyword evidence="3" id="KW-0804">Transcription</keyword>
<evidence type="ECO:0000256" key="3">
    <source>
        <dbReference type="ARBA" id="ARBA00023163"/>
    </source>
</evidence>
<dbReference type="SUPFAM" id="SSF48498">
    <property type="entry name" value="Tetracyclin repressor-like, C-terminal domain"/>
    <property type="match status" value="1"/>
</dbReference>
<dbReference type="Pfam" id="PF00440">
    <property type="entry name" value="TetR_N"/>
    <property type="match status" value="1"/>
</dbReference>
<dbReference type="RefSeq" id="WP_072846608.1">
    <property type="nucleotide sequence ID" value="NZ_FNAB01000003.1"/>
</dbReference>
<protein>
    <submittedName>
        <fullName evidence="6">DNA-binding transcriptional regulator, AcrR family</fullName>
    </submittedName>
</protein>
<evidence type="ECO:0000256" key="1">
    <source>
        <dbReference type="ARBA" id="ARBA00023015"/>
    </source>
</evidence>
<dbReference type="InterPro" id="IPR009057">
    <property type="entry name" value="Homeodomain-like_sf"/>
</dbReference>
<dbReference type="PROSITE" id="PS50977">
    <property type="entry name" value="HTH_TETR_2"/>
    <property type="match status" value="1"/>
</dbReference>
<evidence type="ECO:0000313" key="7">
    <source>
        <dbReference type="Proteomes" id="UP000199417"/>
    </source>
</evidence>
<keyword evidence="1" id="KW-0805">Transcription regulation</keyword>
<proteinExistence type="predicted"/>